<sequence>MRAYLLPKIKSLLWMRMKSLVRKNKIIIMMMKLKMKMKLLFLKRKFKKKVLNL</sequence>
<evidence type="ECO:0000313" key="2">
    <source>
        <dbReference type="Proteomes" id="UP001358586"/>
    </source>
</evidence>
<proteinExistence type="predicted"/>
<evidence type="ECO:0000313" key="1">
    <source>
        <dbReference type="EMBL" id="KAK5792890.1"/>
    </source>
</evidence>
<keyword evidence="2" id="KW-1185">Reference proteome</keyword>
<gene>
    <name evidence="1" type="ORF">PVK06_034018</name>
</gene>
<comment type="caution">
    <text evidence="1">The sequence shown here is derived from an EMBL/GenBank/DDBJ whole genome shotgun (WGS) entry which is preliminary data.</text>
</comment>
<name>A0ABR0ND00_GOSAR</name>
<dbReference type="EMBL" id="JARKNE010000010">
    <property type="protein sequence ID" value="KAK5792890.1"/>
    <property type="molecule type" value="Genomic_DNA"/>
</dbReference>
<reference evidence="1 2" key="1">
    <citation type="submission" date="2023-03" db="EMBL/GenBank/DDBJ databases">
        <title>WGS of Gossypium arboreum.</title>
        <authorList>
            <person name="Yu D."/>
        </authorList>
    </citation>
    <scope>NUCLEOTIDE SEQUENCE [LARGE SCALE GENOMIC DNA]</scope>
    <source>
        <tissue evidence="1">Leaf</tissue>
    </source>
</reference>
<accession>A0ABR0ND00</accession>
<protein>
    <submittedName>
        <fullName evidence="1">Uncharacterized protein</fullName>
    </submittedName>
</protein>
<organism evidence="1 2">
    <name type="scientific">Gossypium arboreum</name>
    <name type="common">Tree cotton</name>
    <name type="synonym">Gossypium nanking</name>
    <dbReference type="NCBI Taxonomy" id="29729"/>
    <lineage>
        <taxon>Eukaryota</taxon>
        <taxon>Viridiplantae</taxon>
        <taxon>Streptophyta</taxon>
        <taxon>Embryophyta</taxon>
        <taxon>Tracheophyta</taxon>
        <taxon>Spermatophyta</taxon>
        <taxon>Magnoliopsida</taxon>
        <taxon>eudicotyledons</taxon>
        <taxon>Gunneridae</taxon>
        <taxon>Pentapetalae</taxon>
        <taxon>rosids</taxon>
        <taxon>malvids</taxon>
        <taxon>Malvales</taxon>
        <taxon>Malvaceae</taxon>
        <taxon>Malvoideae</taxon>
        <taxon>Gossypium</taxon>
    </lineage>
</organism>
<dbReference type="Proteomes" id="UP001358586">
    <property type="component" value="Chromosome 10"/>
</dbReference>